<comment type="cofactor">
    <cofactor evidence="8">
        <name>Zn(2+)</name>
        <dbReference type="ChEBI" id="CHEBI:29105"/>
    </cofactor>
    <cofactor evidence="8">
        <name>Fe(3+)</name>
        <dbReference type="ChEBI" id="CHEBI:29034"/>
    </cofactor>
    <text evidence="8">Binds 1 zinc or iron ion per subunit.</text>
</comment>
<evidence type="ECO:0000313" key="11">
    <source>
        <dbReference type="Proteomes" id="UP000286734"/>
    </source>
</evidence>
<feature type="binding site" evidence="8">
    <location>
        <position position="304"/>
    </location>
    <ligand>
        <name>Fe(3+)</name>
        <dbReference type="ChEBI" id="CHEBI:29034"/>
    </ligand>
</feature>
<feature type="binding site" evidence="8">
    <location>
        <position position="306"/>
    </location>
    <ligand>
        <name>N-formimidoyl-L-glutamate</name>
        <dbReference type="ChEBI" id="CHEBI:58928"/>
    </ligand>
</feature>
<sequence length="392" mass="42622">MKVFRGIRELLSPFARYREAALAVREGRVVWVGPERELPEAFASWPQEDLLGASVVPGLVDPHTHLIYAGDRYEEFLRRSRGEPYEAILRAGGGIYETVRATVQAEDEVLLSSAQARARSLLAHGVTSLEIKSGYGLEPEAELRLLRLIRRLEERLPQRVFATLLAHAVPRGWARKTYLRTLVEEVLPQVAQERLALMADVFCDQGAFTVEEAEVFLSRAKAHGLGVRLHAEQIARTGASHLAARLQALSADHLEMATLEDLSSLAKAGVVAVLLPGAALSLKKPLPQAALLHQAGVRVALASDHNPGTSPLLNPWLTMALAVHVVGLGAEESLIAHTAHAALALGRPELGRLEPGAVADFVALEVPPLDPIYRFGEHPPLAVYIGGERVWS</sequence>
<evidence type="ECO:0000256" key="6">
    <source>
        <dbReference type="ARBA" id="ARBA00022833"/>
    </source>
</evidence>
<comment type="subcellular location">
    <subcellularLocation>
        <location evidence="8">Cytoplasm</location>
    </subcellularLocation>
</comment>
<keyword evidence="2 8" id="KW-0963">Cytoplasm</keyword>
<feature type="binding site" evidence="8">
    <location>
        <position position="63"/>
    </location>
    <ligand>
        <name>Fe(3+)</name>
        <dbReference type="ChEBI" id="CHEBI:29034"/>
    </ligand>
</feature>
<proteinExistence type="inferred from homology"/>
<evidence type="ECO:0000256" key="5">
    <source>
        <dbReference type="ARBA" id="ARBA00022808"/>
    </source>
</evidence>
<feature type="binding site" evidence="8">
    <location>
        <position position="135"/>
    </location>
    <ligand>
        <name>N-formimidoyl-L-glutamate</name>
        <dbReference type="ChEBI" id="CHEBI:58928"/>
    </ligand>
</feature>
<feature type="binding site" evidence="8">
    <location>
        <position position="65"/>
    </location>
    <ligand>
        <name>Zn(2+)</name>
        <dbReference type="ChEBI" id="CHEBI:29105"/>
    </ligand>
</feature>
<dbReference type="PANTHER" id="PTHR42752">
    <property type="entry name" value="IMIDAZOLONEPROPIONASE"/>
    <property type="match status" value="1"/>
</dbReference>
<dbReference type="HAMAP" id="MF_00372">
    <property type="entry name" value="HutI"/>
    <property type="match status" value="1"/>
</dbReference>
<feature type="binding site" evidence="8">
    <location>
        <position position="230"/>
    </location>
    <ligand>
        <name>Fe(3+)</name>
        <dbReference type="ChEBI" id="CHEBI:29034"/>
    </ligand>
</feature>
<dbReference type="GO" id="GO:0019556">
    <property type="term" value="P:L-histidine catabolic process to glutamate and formamide"/>
    <property type="evidence" value="ECO:0007669"/>
    <property type="project" value="UniProtKB-UniRule"/>
</dbReference>
<comment type="similarity">
    <text evidence="8">Belongs to the metallo-dependent hydrolases superfamily. HutI family.</text>
</comment>
<dbReference type="UniPathway" id="UPA00379">
    <property type="reaction ID" value="UER00551"/>
</dbReference>
<dbReference type="InterPro" id="IPR005920">
    <property type="entry name" value="HutI"/>
</dbReference>
<organism evidence="10 11">
    <name type="scientific">Thermus scotoductus</name>
    <dbReference type="NCBI Taxonomy" id="37636"/>
    <lineage>
        <taxon>Bacteria</taxon>
        <taxon>Thermotogati</taxon>
        <taxon>Deinococcota</taxon>
        <taxon>Deinococci</taxon>
        <taxon>Thermales</taxon>
        <taxon>Thermaceae</taxon>
        <taxon>Thermus</taxon>
    </lineage>
</organism>
<protein>
    <recommendedName>
        <fullName evidence="1 8">Imidazolonepropionase</fullName>
        <ecNumber evidence="1 8">3.5.2.7</ecNumber>
    </recommendedName>
    <alternativeName>
        <fullName evidence="8">Imidazolone-5-propionate hydrolase</fullName>
    </alternativeName>
</protein>
<dbReference type="Gene3D" id="2.30.40.10">
    <property type="entry name" value="Urease, subunit C, domain 1"/>
    <property type="match status" value="1"/>
</dbReference>
<dbReference type="Gene3D" id="3.20.20.140">
    <property type="entry name" value="Metal-dependent hydrolases"/>
    <property type="match status" value="1"/>
</dbReference>
<feature type="binding site" evidence="8">
    <location>
        <position position="135"/>
    </location>
    <ligand>
        <name>4-imidazolone-5-propanoate</name>
        <dbReference type="ChEBI" id="CHEBI:77893"/>
    </ligand>
</feature>
<evidence type="ECO:0000256" key="3">
    <source>
        <dbReference type="ARBA" id="ARBA00022723"/>
    </source>
</evidence>
<dbReference type="GO" id="GO:0005506">
    <property type="term" value="F:iron ion binding"/>
    <property type="evidence" value="ECO:0007669"/>
    <property type="project" value="UniProtKB-UniRule"/>
</dbReference>
<comment type="caution">
    <text evidence="10">The sequence shown here is derived from an EMBL/GenBank/DDBJ whole genome shotgun (WGS) entry which is preliminary data.</text>
</comment>
<feature type="binding site" evidence="8">
    <location>
        <position position="233"/>
    </location>
    <ligand>
        <name>4-imidazolone-5-propanoate</name>
        <dbReference type="ChEBI" id="CHEBI:77893"/>
    </ligand>
</feature>
<keyword evidence="4 8" id="KW-0378">Hydrolase</keyword>
<keyword evidence="6 8" id="KW-0862">Zinc</keyword>
<dbReference type="InterPro" id="IPR032466">
    <property type="entry name" value="Metal_Hydrolase"/>
</dbReference>
<feature type="binding site" evidence="8">
    <location>
        <position position="309"/>
    </location>
    <ligand>
        <name>4-imidazolone-5-propanoate</name>
        <dbReference type="ChEBI" id="CHEBI:77893"/>
    </ligand>
</feature>
<evidence type="ECO:0000256" key="7">
    <source>
        <dbReference type="ARBA" id="ARBA00023004"/>
    </source>
</evidence>
<feature type="binding site" evidence="8">
    <location>
        <position position="63"/>
    </location>
    <ligand>
        <name>Zn(2+)</name>
        <dbReference type="ChEBI" id="CHEBI:29105"/>
    </ligand>
</feature>
<reference evidence="10 11" key="1">
    <citation type="journal article" date="2019" name="Extremophiles">
        <title>Biogeography of thermophiles and predominance of Thermus scotoductus in domestic water heaters.</title>
        <authorList>
            <person name="Wilpiszeski R.L."/>
            <person name="Zhang Z."/>
            <person name="House C.H."/>
        </authorList>
    </citation>
    <scope>NUCLEOTIDE SEQUENCE [LARGE SCALE GENOMIC DNA]</scope>
    <source>
        <strain evidence="10 11">34_S34</strain>
    </source>
</reference>
<evidence type="ECO:0000256" key="8">
    <source>
        <dbReference type="HAMAP-Rule" id="MF_00372"/>
    </source>
</evidence>
<comment type="function">
    <text evidence="8">Catalyzes the hydrolytic cleavage of the carbon-nitrogen bond in imidazolone-5-propanoate to yield N-formimidoyl-L-glutamate. It is the third step in the universal histidine degradation pathway.</text>
</comment>
<dbReference type="AlphaFoldDB" id="A0A430QVK3"/>
<dbReference type="SUPFAM" id="SSF51338">
    <property type="entry name" value="Composite domain of metallo-dependent hydrolases"/>
    <property type="match status" value="1"/>
</dbReference>
<dbReference type="InterPro" id="IPR011059">
    <property type="entry name" value="Metal-dep_hydrolase_composite"/>
</dbReference>
<evidence type="ECO:0000256" key="1">
    <source>
        <dbReference type="ARBA" id="ARBA00012864"/>
    </source>
</evidence>
<accession>A0A430QVK3</accession>
<feature type="binding site" evidence="8">
    <location>
        <position position="308"/>
    </location>
    <ligand>
        <name>N-formimidoyl-L-glutamate</name>
        <dbReference type="ChEBI" id="CHEBI:58928"/>
    </ligand>
</feature>
<evidence type="ECO:0000256" key="4">
    <source>
        <dbReference type="ARBA" id="ARBA00022801"/>
    </source>
</evidence>
<dbReference type="Proteomes" id="UP000286734">
    <property type="component" value="Unassembled WGS sequence"/>
</dbReference>
<feature type="binding site" evidence="8">
    <location>
        <position position="167"/>
    </location>
    <ligand>
        <name>4-imidazolone-5-propanoate</name>
        <dbReference type="ChEBI" id="CHEBI:77893"/>
    </ligand>
</feature>
<gene>
    <name evidence="8" type="primary">hutI</name>
    <name evidence="10" type="ORF">CSW47_16630</name>
</gene>
<comment type="pathway">
    <text evidence="8">Amino-acid degradation; L-histidine degradation into L-glutamate; N-formimidoyl-L-glutamate from L-histidine: step 3/3.</text>
</comment>
<evidence type="ECO:0000259" key="9">
    <source>
        <dbReference type="Pfam" id="PF07969"/>
    </source>
</evidence>
<dbReference type="NCBIfam" id="TIGR01224">
    <property type="entry name" value="hutI"/>
    <property type="match status" value="1"/>
</dbReference>
<dbReference type="EMBL" id="PELP01000591">
    <property type="protein sequence ID" value="RTG99013.1"/>
    <property type="molecule type" value="Genomic_DNA"/>
</dbReference>
<keyword evidence="3 8" id="KW-0479">Metal-binding</keyword>
<dbReference type="SUPFAM" id="SSF51556">
    <property type="entry name" value="Metallo-dependent hydrolases"/>
    <property type="match status" value="1"/>
</dbReference>
<dbReference type="GO" id="GO:0008270">
    <property type="term" value="F:zinc ion binding"/>
    <property type="evidence" value="ECO:0007669"/>
    <property type="project" value="UniProtKB-UniRule"/>
</dbReference>
<feature type="binding site" evidence="8">
    <location>
        <position position="230"/>
    </location>
    <ligand>
        <name>Zn(2+)</name>
        <dbReference type="ChEBI" id="CHEBI:29105"/>
    </ligand>
</feature>
<name>A0A430QVK3_THESC</name>
<feature type="binding site" evidence="8">
    <location>
        <position position="304"/>
    </location>
    <ligand>
        <name>Zn(2+)</name>
        <dbReference type="ChEBI" id="CHEBI:29105"/>
    </ligand>
</feature>
<dbReference type="Pfam" id="PF07969">
    <property type="entry name" value="Amidohydro_3"/>
    <property type="match status" value="1"/>
</dbReference>
<feature type="binding site" evidence="8">
    <location>
        <position position="65"/>
    </location>
    <ligand>
        <name>Fe(3+)</name>
        <dbReference type="ChEBI" id="CHEBI:29034"/>
    </ligand>
</feature>
<dbReference type="GO" id="GO:0019557">
    <property type="term" value="P:L-histidine catabolic process to glutamate and formate"/>
    <property type="evidence" value="ECO:0007669"/>
    <property type="project" value="UniProtKB-UniPathway"/>
</dbReference>
<dbReference type="EC" id="3.5.2.7" evidence="1 8"/>
<dbReference type="RefSeq" id="WP_126201190.1">
    <property type="nucleotide sequence ID" value="NZ_PELP01000591.1"/>
</dbReference>
<comment type="catalytic activity">
    <reaction evidence="8">
        <text>4-imidazolone-5-propanoate + H2O = N-formimidoyl-L-glutamate</text>
        <dbReference type="Rhea" id="RHEA:23660"/>
        <dbReference type="ChEBI" id="CHEBI:15377"/>
        <dbReference type="ChEBI" id="CHEBI:58928"/>
        <dbReference type="ChEBI" id="CHEBI:77893"/>
        <dbReference type="EC" id="3.5.2.7"/>
    </reaction>
</comment>
<keyword evidence="7 8" id="KW-0408">Iron</keyword>
<keyword evidence="5 8" id="KW-0369">Histidine metabolism</keyword>
<dbReference type="PANTHER" id="PTHR42752:SF1">
    <property type="entry name" value="IMIDAZOLONEPROPIONASE-RELATED"/>
    <property type="match status" value="1"/>
</dbReference>
<dbReference type="InterPro" id="IPR013108">
    <property type="entry name" value="Amidohydro_3"/>
</dbReference>
<evidence type="ECO:0000313" key="10">
    <source>
        <dbReference type="EMBL" id="RTG99013.1"/>
    </source>
</evidence>
<evidence type="ECO:0000256" key="2">
    <source>
        <dbReference type="ARBA" id="ARBA00022490"/>
    </source>
</evidence>
<dbReference type="GO" id="GO:0005737">
    <property type="term" value="C:cytoplasm"/>
    <property type="evidence" value="ECO:0007669"/>
    <property type="project" value="UniProtKB-SubCell"/>
</dbReference>
<feature type="binding site" evidence="8">
    <location>
        <position position="72"/>
    </location>
    <ligand>
        <name>4-imidazolone-5-propanoate</name>
        <dbReference type="ChEBI" id="CHEBI:77893"/>
    </ligand>
</feature>
<dbReference type="GO" id="GO:0050480">
    <property type="term" value="F:imidazolonepropionase activity"/>
    <property type="evidence" value="ECO:0007669"/>
    <property type="project" value="UniProtKB-UniRule"/>
</dbReference>
<feature type="domain" description="Amidohydrolase 3" evidence="9">
    <location>
        <begin position="75"/>
        <end position="369"/>
    </location>
</feature>